<comment type="caution">
    <text evidence="1">The sequence shown here is derived from an EMBL/GenBank/DDBJ whole genome shotgun (WGS) entry which is preliminary data.</text>
</comment>
<gene>
    <name evidence="1" type="ORF">PU648_13040</name>
</gene>
<protein>
    <submittedName>
        <fullName evidence="1">Uncharacterized protein</fullName>
    </submittedName>
</protein>
<evidence type="ECO:0000313" key="2">
    <source>
        <dbReference type="Proteomes" id="UP001257627"/>
    </source>
</evidence>
<sequence length="74" mass="7927">MAAVFDCIDHAHPLRQLGAFPEEQIKQRLNLGMVEREQLTSTEARAPQGGLISLTLLNVALHGLDEAAGGLVPP</sequence>
<keyword evidence="2" id="KW-1185">Reference proteome</keyword>
<reference evidence="1 2" key="1">
    <citation type="submission" date="2023-02" db="EMBL/GenBank/DDBJ databases">
        <authorList>
            <person name="Maleckis M."/>
        </authorList>
    </citation>
    <scope>NUCLEOTIDE SEQUENCE [LARGE SCALE GENOMIC DNA]</scope>
    <source>
        <strain evidence="1 2">P8-A2</strain>
    </source>
</reference>
<organism evidence="1 2">
    <name type="scientific">Streptomyces mirabilis</name>
    <dbReference type="NCBI Taxonomy" id="68239"/>
    <lineage>
        <taxon>Bacteria</taxon>
        <taxon>Bacillati</taxon>
        <taxon>Actinomycetota</taxon>
        <taxon>Actinomycetes</taxon>
        <taxon>Kitasatosporales</taxon>
        <taxon>Streptomycetaceae</taxon>
        <taxon>Streptomyces</taxon>
    </lineage>
</organism>
<proteinExistence type="predicted"/>
<dbReference type="Proteomes" id="UP001257627">
    <property type="component" value="Unassembled WGS sequence"/>
</dbReference>
<dbReference type="RefSeq" id="WP_164406019.1">
    <property type="nucleotide sequence ID" value="NZ_CP107955.1"/>
</dbReference>
<accession>A0ABU3UHI1</accession>
<dbReference type="EMBL" id="JARAKF010000001">
    <property type="protein sequence ID" value="MDU8993260.1"/>
    <property type="molecule type" value="Genomic_DNA"/>
</dbReference>
<name>A0ABU3UHI1_9ACTN</name>
<evidence type="ECO:0000313" key="1">
    <source>
        <dbReference type="EMBL" id="MDU8993260.1"/>
    </source>
</evidence>